<dbReference type="SUPFAM" id="SSF109640">
    <property type="entry name" value="KRAB domain (Kruppel-associated box)"/>
    <property type="match status" value="1"/>
</dbReference>
<evidence type="ECO:0000313" key="3">
    <source>
        <dbReference type="Proteomes" id="UP000694421"/>
    </source>
</evidence>
<dbReference type="GO" id="GO:0006355">
    <property type="term" value="P:regulation of DNA-templated transcription"/>
    <property type="evidence" value="ECO:0007669"/>
    <property type="project" value="InterPro"/>
</dbReference>
<name>A0A8D0E045_SALMN</name>
<dbReference type="InterPro" id="IPR001909">
    <property type="entry name" value="KRAB"/>
</dbReference>
<dbReference type="AlphaFoldDB" id="A0A8D0E045"/>
<reference evidence="2" key="1">
    <citation type="submission" date="2025-08" db="UniProtKB">
        <authorList>
            <consortium name="Ensembl"/>
        </authorList>
    </citation>
    <scope>IDENTIFICATION</scope>
</reference>
<feature type="domain" description="KRAB" evidence="1">
    <location>
        <begin position="8"/>
        <end position="82"/>
    </location>
</feature>
<evidence type="ECO:0000259" key="1">
    <source>
        <dbReference type="PROSITE" id="PS50805"/>
    </source>
</evidence>
<dbReference type="PROSITE" id="PS50805">
    <property type="entry name" value="KRAB"/>
    <property type="match status" value="1"/>
</dbReference>
<dbReference type="InterPro" id="IPR050169">
    <property type="entry name" value="Krueppel_C2H2_ZnF"/>
</dbReference>
<dbReference type="PANTHER" id="PTHR23232:SF142">
    <property type="entry name" value="GASTRULA ZINC FINGER PROTEIN XLCGF57.1-LIKE-RELATED"/>
    <property type="match status" value="1"/>
</dbReference>
<dbReference type="Ensembl" id="ENSSMRT00000028365.1">
    <property type="protein sequence ID" value="ENSSMRP00000024190.1"/>
    <property type="gene ID" value="ENSSMRG00000018782.1"/>
</dbReference>
<reference evidence="2" key="2">
    <citation type="submission" date="2025-09" db="UniProtKB">
        <authorList>
            <consortium name="Ensembl"/>
        </authorList>
    </citation>
    <scope>IDENTIFICATION</scope>
</reference>
<dbReference type="GeneTree" id="ENSGT01150000289803"/>
<dbReference type="Pfam" id="PF01352">
    <property type="entry name" value="KRAB"/>
    <property type="match status" value="1"/>
</dbReference>
<evidence type="ECO:0000313" key="2">
    <source>
        <dbReference type="Ensembl" id="ENSSMRP00000024190.1"/>
    </source>
</evidence>
<dbReference type="CDD" id="cd07765">
    <property type="entry name" value="KRAB_A-box"/>
    <property type="match status" value="1"/>
</dbReference>
<protein>
    <recommendedName>
        <fullName evidence="1">KRAB domain-containing protein</fullName>
    </recommendedName>
</protein>
<dbReference type="Proteomes" id="UP000694421">
    <property type="component" value="Unplaced"/>
</dbReference>
<proteinExistence type="predicted"/>
<keyword evidence="3" id="KW-1185">Reference proteome</keyword>
<organism evidence="2 3">
    <name type="scientific">Salvator merianae</name>
    <name type="common">Argentine black and white tegu</name>
    <name type="synonym">Tupinambis merianae</name>
    <dbReference type="NCBI Taxonomy" id="96440"/>
    <lineage>
        <taxon>Eukaryota</taxon>
        <taxon>Metazoa</taxon>
        <taxon>Chordata</taxon>
        <taxon>Craniata</taxon>
        <taxon>Vertebrata</taxon>
        <taxon>Euteleostomi</taxon>
        <taxon>Lepidosauria</taxon>
        <taxon>Squamata</taxon>
        <taxon>Bifurcata</taxon>
        <taxon>Unidentata</taxon>
        <taxon>Episquamata</taxon>
        <taxon>Laterata</taxon>
        <taxon>Teiioidea</taxon>
        <taxon>Teiidae</taxon>
        <taxon>Salvator</taxon>
    </lineage>
</organism>
<dbReference type="Gene3D" id="6.10.140.140">
    <property type="match status" value="1"/>
</dbReference>
<dbReference type="PANTHER" id="PTHR23232">
    <property type="entry name" value="KRAB DOMAIN C2H2 ZINC FINGER"/>
    <property type="match status" value="1"/>
</dbReference>
<dbReference type="SMART" id="SM00349">
    <property type="entry name" value="KRAB"/>
    <property type="match status" value="1"/>
</dbReference>
<sequence length="102" mass="11794">YNKSLGHLSFDEVAVHFTEDEWALLDPAQRALHREVLLENYRNVGAVAGLEVHLETWNLLRGFLSWQIKEGKPLEGARGGYRGILRFPCCSELYEKNKTYRC</sequence>
<dbReference type="InterPro" id="IPR036051">
    <property type="entry name" value="KRAB_dom_sf"/>
</dbReference>
<accession>A0A8D0E045</accession>